<evidence type="ECO:0000313" key="8">
    <source>
        <dbReference type="Proteomes" id="UP000823405"/>
    </source>
</evidence>
<dbReference type="GO" id="GO:0048188">
    <property type="term" value="C:Set1C/COMPASS complex"/>
    <property type="evidence" value="ECO:0007669"/>
    <property type="project" value="InterPro"/>
</dbReference>
<organism evidence="7 8">
    <name type="scientific">Linnemannia gamsii</name>
    <dbReference type="NCBI Taxonomy" id="64522"/>
    <lineage>
        <taxon>Eukaryota</taxon>
        <taxon>Fungi</taxon>
        <taxon>Fungi incertae sedis</taxon>
        <taxon>Mucoromycota</taxon>
        <taxon>Mortierellomycotina</taxon>
        <taxon>Mortierellomycetes</taxon>
        <taxon>Mortierellales</taxon>
        <taxon>Mortierellaceae</taxon>
        <taxon>Linnemannia</taxon>
    </lineage>
</organism>
<dbReference type="PANTHER" id="PTHR44040">
    <property type="entry name" value="RETINOBLASTOMA-BINDING PROTEIN 5"/>
    <property type="match status" value="1"/>
</dbReference>
<evidence type="ECO:0000256" key="6">
    <source>
        <dbReference type="SAM" id="MobiDB-lite"/>
    </source>
</evidence>
<keyword evidence="8" id="KW-1185">Reference proteome</keyword>
<evidence type="ECO:0000256" key="3">
    <source>
        <dbReference type="ARBA" id="ARBA00022737"/>
    </source>
</evidence>
<protein>
    <recommendedName>
        <fullName evidence="9">WD40 repeat-like protein</fullName>
    </recommendedName>
</protein>
<dbReference type="OrthoDB" id="196858at2759"/>
<comment type="subcellular location">
    <subcellularLocation>
        <location evidence="1">Nucleus</location>
    </subcellularLocation>
</comment>
<feature type="compositionally biased region" description="Low complexity" evidence="6">
    <location>
        <begin position="471"/>
        <end position="485"/>
    </location>
</feature>
<feature type="repeat" description="WD" evidence="5">
    <location>
        <begin position="49"/>
        <end position="80"/>
    </location>
</feature>
<sequence length="577" mass="65663">MASAFEDTKSKKLSSVTCLSGLGALMHPFEQDFPEVIEDTLEDGPAVRVKFNRRGTLLAAGCTDGTIVVWDFDTRGVSRTLIGHVKLVTSLSWSRNGRYLLSSSMDWSCIVWDLLTGAKKHTIRFDTPVLNAQFHPKNNSVFIAALLQEEPVLVDFTNGIQQSPILKDASPPMTEKGAGSTDTATTTSTAQARWTMVVTFDKYGKRIYTGSNRGFINIIDTETRTMLYEIRPTVSAIKNIQEMVVNANDRIIRLFATRDDGPPEQQHKFQDLVNKIHWNQCCLSSDSDYVIGGSAHQAEHNIFIWDRIGGNLVKILEGPKEPLEDLTWHPIRPIVASVSSYGTIHIWATNYQENWSAFAPDFKELEENIDYEEREDEFDIVPEEEASKRRHVDEDVIIDVTTIEKANPYNDSDTEDGEEETFYLPLLPSDQQGEELLHTKHHHRLSRRHPTTHQHNKHVRDRYDSHHPHSKQNSGSNNNNNSTTSHHTRERRRDQKDRDHGSLGSDKFSSSSSSAKPKKRSDEYYDQEGGRDYENGHLGHGHGQSSGNGYDREQQQQHSRRKLEDPQAHSRSIKRQR</sequence>
<feature type="compositionally biased region" description="Low complexity" evidence="6">
    <location>
        <begin position="502"/>
        <end position="515"/>
    </location>
</feature>
<dbReference type="EMBL" id="JAAAIN010000526">
    <property type="protein sequence ID" value="KAG0313301.1"/>
    <property type="molecule type" value="Genomic_DNA"/>
</dbReference>
<evidence type="ECO:0000256" key="5">
    <source>
        <dbReference type="PROSITE-ProRule" id="PRU00221"/>
    </source>
</evidence>
<dbReference type="AlphaFoldDB" id="A0A9P6R5V1"/>
<dbReference type="InterPro" id="IPR015943">
    <property type="entry name" value="WD40/YVTN_repeat-like_dom_sf"/>
</dbReference>
<keyword evidence="2 5" id="KW-0853">WD repeat</keyword>
<evidence type="ECO:0000256" key="4">
    <source>
        <dbReference type="ARBA" id="ARBA00023242"/>
    </source>
</evidence>
<dbReference type="SUPFAM" id="SSF50978">
    <property type="entry name" value="WD40 repeat-like"/>
    <property type="match status" value="1"/>
</dbReference>
<dbReference type="PROSITE" id="PS00678">
    <property type="entry name" value="WD_REPEATS_1"/>
    <property type="match status" value="2"/>
</dbReference>
<feature type="region of interest" description="Disordered" evidence="6">
    <location>
        <begin position="441"/>
        <end position="577"/>
    </location>
</feature>
<evidence type="ECO:0000313" key="7">
    <source>
        <dbReference type="EMBL" id="KAG0313301.1"/>
    </source>
</evidence>
<reference evidence="7" key="1">
    <citation type="journal article" date="2020" name="Fungal Divers.">
        <title>Resolving the Mortierellaceae phylogeny through synthesis of multi-gene phylogenetics and phylogenomics.</title>
        <authorList>
            <person name="Vandepol N."/>
            <person name="Liber J."/>
            <person name="Desiro A."/>
            <person name="Na H."/>
            <person name="Kennedy M."/>
            <person name="Barry K."/>
            <person name="Grigoriev I.V."/>
            <person name="Miller A.N."/>
            <person name="O'Donnell K."/>
            <person name="Stajich J.E."/>
            <person name="Bonito G."/>
        </authorList>
    </citation>
    <scope>NUCLEOTIDE SEQUENCE</scope>
    <source>
        <strain evidence="7">NVP60</strain>
    </source>
</reference>
<dbReference type="InterPro" id="IPR037850">
    <property type="entry name" value="RBBP5/Swd1"/>
</dbReference>
<dbReference type="Pfam" id="PF00400">
    <property type="entry name" value="WD40"/>
    <property type="match status" value="3"/>
</dbReference>
<feature type="compositionally biased region" description="Basic residues" evidence="6">
    <location>
        <begin position="441"/>
        <end position="460"/>
    </location>
</feature>
<dbReference type="Proteomes" id="UP000823405">
    <property type="component" value="Unassembled WGS sequence"/>
</dbReference>
<feature type="region of interest" description="Disordered" evidence="6">
    <location>
        <begin position="165"/>
        <end position="186"/>
    </location>
</feature>
<feature type="compositionally biased region" description="Basic and acidic residues" evidence="6">
    <location>
        <begin position="491"/>
        <end position="501"/>
    </location>
</feature>
<gene>
    <name evidence="7" type="ORF">BGZ97_010311</name>
</gene>
<feature type="compositionally biased region" description="Low complexity" evidence="6">
    <location>
        <begin position="177"/>
        <end position="186"/>
    </location>
</feature>
<dbReference type="Gene3D" id="2.130.10.10">
    <property type="entry name" value="YVTN repeat-like/Quinoprotein amine dehydrogenase"/>
    <property type="match status" value="2"/>
</dbReference>
<name>A0A9P6R5V1_9FUNG</name>
<evidence type="ECO:0008006" key="9">
    <source>
        <dbReference type="Google" id="ProtNLM"/>
    </source>
</evidence>
<dbReference type="InterPro" id="IPR019775">
    <property type="entry name" value="WD40_repeat_CS"/>
</dbReference>
<dbReference type="InterPro" id="IPR001680">
    <property type="entry name" value="WD40_rpt"/>
</dbReference>
<evidence type="ECO:0000256" key="2">
    <source>
        <dbReference type="ARBA" id="ARBA00022574"/>
    </source>
</evidence>
<dbReference type="PROSITE" id="PS50294">
    <property type="entry name" value="WD_REPEATS_REGION"/>
    <property type="match status" value="1"/>
</dbReference>
<accession>A0A9P6R5V1</accession>
<proteinExistence type="predicted"/>
<dbReference type="InterPro" id="IPR036322">
    <property type="entry name" value="WD40_repeat_dom_sf"/>
</dbReference>
<comment type="caution">
    <text evidence="7">The sequence shown here is derived from an EMBL/GenBank/DDBJ whole genome shotgun (WGS) entry which is preliminary data.</text>
</comment>
<keyword evidence="4" id="KW-0539">Nucleus</keyword>
<dbReference type="PANTHER" id="PTHR44040:SF1">
    <property type="entry name" value="RETINOBLASTOMA-BINDING PROTEIN 5"/>
    <property type="match status" value="1"/>
</dbReference>
<feature type="repeat" description="WD" evidence="5">
    <location>
        <begin position="81"/>
        <end position="122"/>
    </location>
</feature>
<feature type="compositionally biased region" description="Basic and acidic residues" evidence="6">
    <location>
        <begin position="520"/>
        <end position="537"/>
    </location>
</feature>
<dbReference type="SMART" id="SM00320">
    <property type="entry name" value="WD40"/>
    <property type="match status" value="4"/>
</dbReference>
<evidence type="ECO:0000256" key="1">
    <source>
        <dbReference type="ARBA" id="ARBA00004123"/>
    </source>
</evidence>
<keyword evidence="3" id="KW-0677">Repeat</keyword>
<dbReference type="PROSITE" id="PS50082">
    <property type="entry name" value="WD_REPEATS_2"/>
    <property type="match status" value="2"/>
</dbReference>